<dbReference type="SUPFAM" id="SSF54631">
    <property type="entry name" value="CBS-domain pair"/>
    <property type="match status" value="1"/>
</dbReference>
<dbReference type="PROSITE" id="PS51371">
    <property type="entry name" value="CBS"/>
    <property type="match status" value="2"/>
</dbReference>
<organism evidence="4 5">
    <name type="scientific">Phytohabitans maris</name>
    <dbReference type="NCBI Taxonomy" id="3071409"/>
    <lineage>
        <taxon>Bacteria</taxon>
        <taxon>Bacillati</taxon>
        <taxon>Actinomycetota</taxon>
        <taxon>Actinomycetes</taxon>
        <taxon>Micromonosporales</taxon>
        <taxon>Micromonosporaceae</taxon>
    </lineage>
</organism>
<dbReference type="InterPro" id="IPR046342">
    <property type="entry name" value="CBS_dom_sf"/>
</dbReference>
<dbReference type="InterPro" id="IPR051462">
    <property type="entry name" value="CBS_domain-containing"/>
</dbReference>
<evidence type="ECO:0000313" key="4">
    <source>
        <dbReference type="EMBL" id="MDQ7907006.1"/>
    </source>
</evidence>
<keyword evidence="5" id="KW-1185">Reference proteome</keyword>
<reference evidence="4 5" key="1">
    <citation type="submission" date="2023-08" db="EMBL/GenBank/DDBJ databases">
        <title>Phytohabitans sansha sp. nov., isolated from marine sediment.</title>
        <authorList>
            <person name="Zhao Y."/>
            <person name="Yi K."/>
        </authorList>
    </citation>
    <scope>NUCLEOTIDE SEQUENCE [LARGE SCALE GENOMIC DNA]</scope>
    <source>
        <strain evidence="4 5">ZYX-F-186</strain>
    </source>
</reference>
<feature type="domain" description="CBS" evidence="3">
    <location>
        <begin position="10"/>
        <end position="66"/>
    </location>
</feature>
<evidence type="ECO:0000313" key="5">
    <source>
        <dbReference type="Proteomes" id="UP001230908"/>
    </source>
</evidence>
<dbReference type="RefSeq" id="WP_308714284.1">
    <property type="nucleotide sequence ID" value="NZ_JAVHUY010000019.1"/>
</dbReference>
<protein>
    <submittedName>
        <fullName evidence="4">CBS domain-containing protein</fullName>
    </submittedName>
</protein>
<dbReference type="PANTHER" id="PTHR48108:SF34">
    <property type="entry name" value="CBS DOMAIN-CONTAINING PROTEIN YHCV"/>
    <property type="match status" value="1"/>
</dbReference>
<keyword evidence="1" id="KW-0677">Repeat</keyword>
<dbReference type="PANTHER" id="PTHR48108">
    <property type="entry name" value="CBS DOMAIN-CONTAINING PROTEIN CBSX2, CHLOROPLASTIC"/>
    <property type="match status" value="1"/>
</dbReference>
<dbReference type="SMART" id="SM00116">
    <property type="entry name" value="CBS"/>
    <property type="match status" value="2"/>
</dbReference>
<dbReference type="Pfam" id="PF00571">
    <property type="entry name" value="CBS"/>
    <property type="match status" value="2"/>
</dbReference>
<dbReference type="CDD" id="cd04622">
    <property type="entry name" value="CBS_pair_HRP1_like"/>
    <property type="match status" value="1"/>
</dbReference>
<accession>A0ABU0ZIY2</accession>
<evidence type="ECO:0000259" key="3">
    <source>
        <dbReference type="PROSITE" id="PS51371"/>
    </source>
</evidence>
<keyword evidence="2" id="KW-0129">CBS domain</keyword>
<dbReference type="Proteomes" id="UP001230908">
    <property type="component" value="Unassembled WGS sequence"/>
</dbReference>
<proteinExistence type="predicted"/>
<gene>
    <name evidence="4" type="ORF">RB614_21060</name>
</gene>
<dbReference type="Gene3D" id="3.10.580.10">
    <property type="entry name" value="CBS-domain"/>
    <property type="match status" value="1"/>
</dbReference>
<evidence type="ECO:0000256" key="2">
    <source>
        <dbReference type="PROSITE-ProRule" id="PRU00703"/>
    </source>
</evidence>
<name>A0ABU0ZIY2_9ACTN</name>
<comment type="caution">
    <text evidence="4">The sequence shown here is derived from an EMBL/GenBank/DDBJ whole genome shotgun (WGS) entry which is preliminary data.</text>
</comment>
<feature type="domain" description="CBS" evidence="3">
    <location>
        <begin position="75"/>
        <end position="134"/>
    </location>
</feature>
<sequence length="142" mass="15237">MATRTVRDVMTRRVVYLPAETPVDEAAQAMRAADIGDVVITDGPVLAGILTDRDIVVRAVAERLDPGRTTVGAIASSELIMIQQDATPQEAVRLMRQRAVRRLLVCDADRQLVGVISLGDLAMHLDLSSVLSDISEATPSSS</sequence>
<dbReference type="InterPro" id="IPR000644">
    <property type="entry name" value="CBS_dom"/>
</dbReference>
<evidence type="ECO:0000256" key="1">
    <source>
        <dbReference type="ARBA" id="ARBA00022737"/>
    </source>
</evidence>
<dbReference type="EMBL" id="JAVHUY010000019">
    <property type="protein sequence ID" value="MDQ7907006.1"/>
    <property type="molecule type" value="Genomic_DNA"/>
</dbReference>